<evidence type="ECO:0000256" key="16">
    <source>
        <dbReference type="SAM" id="MobiDB-lite"/>
    </source>
</evidence>
<evidence type="ECO:0000256" key="8">
    <source>
        <dbReference type="ARBA" id="ARBA00022741"/>
    </source>
</evidence>
<dbReference type="PRINTS" id="PR00119">
    <property type="entry name" value="CATATPASE"/>
</dbReference>
<dbReference type="InterPro" id="IPR036412">
    <property type="entry name" value="HAD-like_sf"/>
</dbReference>
<dbReference type="EC" id="7.2.2.21" evidence="13"/>
<evidence type="ECO:0000256" key="9">
    <source>
        <dbReference type="ARBA" id="ARBA00022840"/>
    </source>
</evidence>
<dbReference type="InterPro" id="IPR008250">
    <property type="entry name" value="ATPase_P-typ_transduc_dom_A_sf"/>
</dbReference>
<keyword evidence="10" id="KW-1278">Translocase</keyword>
<dbReference type="InterPro" id="IPR023298">
    <property type="entry name" value="ATPase_P-typ_TM_dom_sf"/>
</dbReference>
<dbReference type="GO" id="GO:0005886">
    <property type="term" value="C:plasma membrane"/>
    <property type="evidence" value="ECO:0007669"/>
    <property type="project" value="UniProtKB-SubCell"/>
</dbReference>
<dbReference type="Pfam" id="PF00122">
    <property type="entry name" value="E1-E2_ATPase"/>
    <property type="match status" value="1"/>
</dbReference>
<dbReference type="InterPro" id="IPR059000">
    <property type="entry name" value="ATPase_P-type_domA"/>
</dbReference>
<evidence type="ECO:0000256" key="4">
    <source>
        <dbReference type="ARBA" id="ARBA00022539"/>
    </source>
</evidence>
<dbReference type="PANTHER" id="PTHR48085">
    <property type="entry name" value="CADMIUM/ZINC-TRANSPORTING ATPASE HMA2-RELATED"/>
    <property type="match status" value="1"/>
</dbReference>
<dbReference type="AlphaFoldDB" id="A0A934U289"/>
<dbReference type="InterPro" id="IPR018303">
    <property type="entry name" value="ATPase_P-typ_P_site"/>
</dbReference>
<evidence type="ECO:0000256" key="12">
    <source>
        <dbReference type="ARBA" id="ARBA00023136"/>
    </source>
</evidence>
<dbReference type="SUPFAM" id="SSF55008">
    <property type="entry name" value="HMA, heavy metal-associated domain"/>
    <property type="match status" value="1"/>
</dbReference>
<evidence type="ECO:0000256" key="6">
    <source>
        <dbReference type="ARBA" id="ARBA00022692"/>
    </source>
</evidence>
<dbReference type="SUPFAM" id="SSF81653">
    <property type="entry name" value="Calcium ATPase, transduction domain A"/>
    <property type="match status" value="1"/>
</dbReference>
<organism evidence="18 19">
    <name type="scientific">Ruminococcus difficilis</name>
    <dbReference type="NCBI Taxonomy" id="2763069"/>
    <lineage>
        <taxon>Bacteria</taxon>
        <taxon>Bacillati</taxon>
        <taxon>Bacillota</taxon>
        <taxon>Clostridia</taxon>
        <taxon>Eubacteriales</taxon>
        <taxon>Oscillospiraceae</taxon>
        <taxon>Ruminococcus</taxon>
    </lineage>
</organism>
<evidence type="ECO:0000256" key="7">
    <source>
        <dbReference type="ARBA" id="ARBA00022723"/>
    </source>
</evidence>
<dbReference type="Gene3D" id="3.40.1110.10">
    <property type="entry name" value="Calcium-transporting ATPase, cytoplasmic domain N"/>
    <property type="match status" value="1"/>
</dbReference>
<keyword evidence="6 15" id="KW-0812">Transmembrane</keyword>
<dbReference type="InterPro" id="IPR017969">
    <property type="entry name" value="Heavy-metal-associated_CS"/>
</dbReference>
<name>A0A934U289_9FIRM</name>
<dbReference type="NCBIfam" id="TIGR01512">
    <property type="entry name" value="ATPase-IB2_Cd"/>
    <property type="match status" value="1"/>
</dbReference>
<feature type="transmembrane region" description="Helical" evidence="15">
    <location>
        <begin position="381"/>
        <end position="405"/>
    </location>
</feature>
<evidence type="ECO:0000256" key="13">
    <source>
        <dbReference type="ARBA" id="ARBA00039103"/>
    </source>
</evidence>
<evidence type="ECO:0000256" key="10">
    <source>
        <dbReference type="ARBA" id="ARBA00022967"/>
    </source>
</evidence>
<comment type="subcellular location">
    <subcellularLocation>
        <location evidence="1">Cell membrane</location>
        <topology evidence="1">Multi-pass membrane protein</topology>
    </subcellularLocation>
</comment>
<dbReference type="Pfam" id="PF00702">
    <property type="entry name" value="Hydrolase"/>
    <property type="match status" value="1"/>
</dbReference>
<accession>A0A934U289</accession>
<feature type="transmembrane region" description="Helical" evidence="15">
    <location>
        <begin position="128"/>
        <end position="147"/>
    </location>
</feature>
<dbReference type="PANTHER" id="PTHR48085:SF5">
    <property type="entry name" value="CADMIUM_ZINC-TRANSPORTING ATPASE HMA4-RELATED"/>
    <property type="match status" value="1"/>
</dbReference>
<dbReference type="SUPFAM" id="SSF56784">
    <property type="entry name" value="HAD-like"/>
    <property type="match status" value="1"/>
</dbReference>
<dbReference type="InterPro" id="IPR023299">
    <property type="entry name" value="ATPase_P-typ_cyto_dom_N"/>
</dbReference>
<evidence type="ECO:0000256" key="1">
    <source>
        <dbReference type="ARBA" id="ARBA00004651"/>
    </source>
</evidence>
<sequence length="720" mass="77967">MKHEFVLEGLHCANCAAKIEAKLEKRYGDVRFSFATLELEIHTDEKDIRDEVQQIVDAIEDGVTVVPKAENTHTEYQEKNSHDCHDRHDCHDGCCDHDHDHDHHHEQKQTDKKQNDDESYDKSGKVKVILLIIAAVLFIAAFILHILGKHDLICNIISIISAVLAGYDVVIKGVKSIFKRRLDETTLMTVAVIAAMVLGEFVEGAAVMVLFGIGELLEDKAVEKSRRDIRKLADIRPDVAYIYENGKSRQVSAENVAIGTILEIPPHTRVPLDGIITGGSTTVDASSLTGESEPVDATVGVELLSGMMNNDNTVYLKTTKAYADSAATRIVKLVEDSSKSKGNHEKLITRFAAVYTPVMIGLSLVIAIIPSLITGSWTEWIHKALVCLVASCPCSIVISVPLSYYAGIGAASKEGVLIKGGRFVEAIAVAKAFAFDKTGTITDNQISVKEIKATDSYSANEIAALAAAAEARSAHPVANALRTYCKDNNISVEELKEHREISSHGVTARRGSDTITVCKREGKPGISVQLNDNEIGVITLSEHIRSEAPDALQALKELGVEKNVMLSGDKQESCRNVAQGLALDEVHGELLPEDKVKTVERLIDDCGSCAFVGDGINDAPVLSRATCGIAMGLGSDAAIESADMVLSSENLSSLPRAVRLARRTISTVKANITFSLIVKAVIIILAIMNIAPLWLAVFSDTGVCLICVLNAVRLIRRKTK</sequence>
<keyword evidence="4" id="KW-0104">Cadmium</keyword>
<evidence type="ECO:0000256" key="15">
    <source>
        <dbReference type="RuleBase" id="RU362081"/>
    </source>
</evidence>
<dbReference type="GO" id="GO:0046872">
    <property type="term" value="F:metal ion binding"/>
    <property type="evidence" value="ECO:0007669"/>
    <property type="project" value="UniProtKB-KW"/>
</dbReference>
<feature type="transmembrane region" description="Helical" evidence="15">
    <location>
        <begin position="152"/>
        <end position="170"/>
    </location>
</feature>
<dbReference type="InterPro" id="IPR001757">
    <property type="entry name" value="P_typ_ATPase"/>
</dbReference>
<keyword evidence="5" id="KW-0597">Phosphoprotein</keyword>
<feature type="transmembrane region" description="Helical" evidence="15">
    <location>
        <begin position="347"/>
        <end position="369"/>
    </location>
</feature>
<dbReference type="GO" id="GO:0008551">
    <property type="term" value="F:P-type cadmium transporter activity"/>
    <property type="evidence" value="ECO:0007669"/>
    <property type="project" value="UniProtKB-EC"/>
</dbReference>
<comment type="similarity">
    <text evidence="2 15">Belongs to the cation transport ATPase (P-type) (TC 3.A.3) family. Type IB subfamily.</text>
</comment>
<dbReference type="GO" id="GO:0016887">
    <property type="term" value="F:ATP hydrolysis activity"/>
    <property type="evidence" value="ECO:0007669"/>
    <property type="project" value="InterPro"/>
</dbReference>
<feature type="transmembrane region" description="Helical" evidence="15">
    <location>
        <begin position="190"/>
        <end position="217"/>
    </location>
</feature>
<keyword evidence="9 15" id="KW-0067">ATP-binding</keyword>
<feature type="transmembrane region" description="Helical" evidence="15">
    <location>
        <begin position="668"/>
        <end position="687"/>
    </location>
</feature>
<keyword evidence="19" id="KW-1185">Reference proteome</keyword>
<dbReference type="Gene3D" id="3.40.50.1000">
    <property type="entry name" value="HAD superfamily/HAD-like"/>
    <property type="match status" value="2"/>
</dbReference>
<dbReference type="PROSITE" id="PS01229">
    <property type="entry name" value="COF_2"/>
    <property type="match status" value="1"/>
</dbReference>
<dbReference type="RefSeq" id="WP_201426766.1">
    <property type="nucleotide sequence ID" value="NZ_JAEQMG010000035.1"/>
</dbReference>
<evidence type="ECO:0000313" key="19">
    <source>
        <dbReference type="Proteomes" id="UP000633365"/>
    </source>
</evidence>
<dbReference type="GO" id="GO:0005524">
    <property type="term" value="F:ATP binding"/>
    <property type="evidence" value="ECO:0007669"/>
    <property type="project" value="UniProtKB-UniRule"/>
</dbReference>
<comment type="catalytic activity">
    <reaction evidence="14">
        <text>Cd(2+)(in) + ATP + H2O = Cd(2+)(out) + ADP + phosphate + H(+)</text>
        <dbReference type="Rhea" id="RHEA:12132"/>
        <dbReference type="ChEBI" id="CHEBI:15377"/>
        <dbReference type="ChEBI" id="CHEBI:15378"/>
        <dbReference type="ChEBI" id="CHEBI:30616"/>
        <dbReference type="ChEBI" id="CHEBI:43474"/>
        <dbReference type="ChEBI" id="CHEBI:48775"/>
        <dbReference type="ChEBI" id="CHEBI:456216"/>
        <dbReference type="EC" id="7.2.2.21"/>
    </reaction>
</comment>
<feature type="region of interest" description="Disordered" evidence="16">
    <location>
        <begin position="99"/>
        <end position="118"/>
    </location>
</feature>
<evidence type="ECO:0000259" key="17">
    <source>
        <dbReference type="PROSITE" id="PS50846"/>
    </source>
</evidence>
<dbReference type="InterPro" id="IPR051014">
    <property type="entry name" value="Cation_Transport_ATPase_IB"/>
</dbReference>
<reference evidence="18" key="1">
    <citation type="submission" date="2021-01" db="EMBL/GenBank/DDBJ databases">
        <title>Genome public.</title>
        <authorList>
            <person name="Liu C."/>
            <person name="Sun Q."/>
        </authorList>
    </citation>
    <scope>NUCLEOTIDE SEQUENCE</scope>
    <source>
        <strain evidence="18">M6</strain>
    </source>
</reference>
<evidence type="ECO:0000256" key="3">
    <source>
        <dbReference type="ARBA" id="ARBA00022475"/>
    </source>
</evidence>
<dbReference type="Gene3D" id="3.30.70.100">
    <property type="match status" value="1"/>
</dbReference>
<dbReference type="NCBIfam" id="TIGR01494">
    <property type="entry name" value="ATPase_P-type"/>
    <property type="match status" value="1"/>
</dbReference>
<dbReference type="PROSITE" id="PS50846">
    <property type="entry name" value="HMA_2"/>
    <property type="match status" value="1"/>
</dbReference>
<keyword evidence="11 15" id="KW-1133">Transmembrane helix</keyword>
<evidence type="ECO:0000256" key="14">
    <source>
        <dbReference type="ARBA" id="ARBA00049338"/>
    </source>
</evidence>
<evidence type="ECO:0000256" key="11">
    <source>
        <dbReference type="ARBA" id="ARBA00022989"/>
    </source>
</evidence>
<dbReference type="InterPro" id="IPR036163">
    <property type="entry name" value="HMA_dom_sf"/>
</dbReference>
<dbReference type="InterPro" id="IPR023214">
    <property type="entry name" value="HAD_sf"/>
</dbReference>
<keyword evidence="12 15" id="KW-0472">Membrane</keyword>
<dbReference type="NCBIfam" id="TIGR01525">
    <property type="entry name" value="ATPase-IB_hvy"/>
    <property type="match status" value="1"/>
</dbReference>
<dbReference type="PRINTS" id="PR00941">
    <property type="entry name" value="CDATPASE"/>
</dbReference>
<keyword evidence="8 15" id="KW-0547">Nucleotide-binding</keyword>
<feature type="domain" description="HMA" evidence="17">
    <location>
        <begin position="1"/>
        <end position="67"/>
    </location>
</feature>
<evidence type="ECO:0000256" key="5">
    <source>
        <dbReference type="ARBA" id="ARBA00022553"/>
    </source>
</evidence>
<dbReference type="InterPro" id="IPR006121">
    <property type="entry name" value="HMA_dom"/>
</dbReference>
<evidence type="ECO:0000313" key="18">
    <source>
        <dbReference type="EMBL" id="MBK6087462.1"/>
    </source>
</evidence>
<dbReference type="Proteomes" id="UP000633365">
    <property type="component" value="Unassembled WGS sequence"/>
</dbReference>
<dbReference type="SUPFAM" id="SSF81665">
    <property type="entry name" value="Calcium ATPase, transmembrane domain M"/>
    <property type="match status" value="1"/>
</dbReference>
<dbReference type="PROSITE" id="PS01047">
    <property type="entry name" value="HMA_1"/>
    <property type="match status" value="1"/>
</dbReference>
<feature type="transmembrane region" description="Helical" evidence="15">
    <location>
        <begin position="693"/>
        <end position="715"/>
    </location>
</feature>
<proteinExistence type="inferred from homology"/>
<comment type="caution">
    <text evidence="18">The sequence shown here is derived from an EMBL/GenBank/DDBJ whole genome shotgun (WGS) entry which is preliminary data.</text>
</comment>
<dbReference type="CDD" id="cd00371">
    <property type="entry name" value="HMA"/>
    <property type="match status" value="1"/>
</dbReference>
<evidence type="ECO:0000256" key="2">
    <source>
        <dbReference type="ARBA" id="ARBA00006024"/>
    </source>
</evidence>
<dbReference type="InterPro" id="IPR027256">
    <property type="entry name" value="P-typ_ATPase_IB"/>
</dbReference>
<dbReference type="PROSITE" id="PS00154">
    <property type="entry name" value="ATPASE_E1_E2"/>
    <property type="match status" value="1"/>
</dbReference>
<protein>
    <recommendedName>
        <fullName evidence="13">Cd(2+)-exporting ATPase</fullName>
        <ecNumber evidence="13">7.2.2.21</ecNumber>
    </recommendedName>
</protein>
<keyword evidence="7 15" id="KW-0479">Metal-binding</keyword>
<dbReference type="Gene3D" id="2.70.150.10">
    <property type="entry name" value="Calcium-transporting ATPase, cytoplasmic transduction domain A"/>
    <property type="match status" value="1"/>
</dbReference>
<dbReference type="EMBL" id="JAEQMG010000035">
    <property type="protein sequence ID" value="MBK6087462.1"/>
    <property type="molecule type" value="Genomic_DNA"/>
</dbReference>
<keyword evidence="3 15" id="KW-1003">Cell membrane</keyword>
<gene>
    <name evidence="18" type="primary">cadA</name>
    <name evidence="18" type="ORF">JKK62_02150</name>
</gene>